<dbReference type="InterPro" id="IPR002560">
    <property type="entry name" value="Transposase_DDE"/>
</dbReference>
<dbReference type="Proteomes" id="UP000642070">
    <property type="component" value="Unassembled WGS sequence"/>
</dbReference>
<dbReference type="Pfam" id="PF14690">
    <property type="entry name" value="Zn_ribbon_ISL3"/>
    <property type="match status" value="1"/>
</dbReference>
<dbReference type="PANTHER" id="PTHR33498:SF1">
    <property type="entry name" value="TRANSPOSASE FOR INSERTION SEQUENCE ELEMENT IS1557"/>
    <property type="match status" value="1"/>
</dbReference>
<feature type="region of interest" description="Disordered" evidence="1">
    <location>
        <begin position="195"/>
        <end position="280"/>
    </location>
</feature>
<evidence type="ECO:0000259" key="2">
    <source>
        <dbReference type="Pfam" id="PF01610"/>
    </source>
</evidence>
<protein>
    <recommendedName>
        <fullName evidence="6">Transposase</fullName>
    </recommendedName>
</protein>
<evidence type="ECO:0000313" key="4">
    <source>
        <dbReference type="EMBL" id="GGM73036.1"/>
    </source>
</evidence>
<evidence type="ECO:0000259" key="3">
    <source>
        <dbReference type="Pfam" id="PF14690"/>
    </source>
</evidence>
<evidence type="ECO:0000256" key="1">
    <source>
        <dbReference type="SAM" id="MobiDB-lite"/>
    </source>
</evidence>
<keyword evidence="5" id="KW-1185">Reference proteome</keyword>
<dbReference type="PANTHER" id="PTHR33498">
    <property type="entry name" value="TRANSPOSASE FOR INSERTION SEQUENCE ELEMENT IS1557"/>
    <property type="match status" value="1"/>
</dbReference>
<dbReference type="InterPro" id="IPR029261">
    <property type="entry name" value="Transposase_Znf"/>
</dbReference>
<dbReference type="NCBIfam" id="NF033550">
    <property type="entry name" value="transpos_ISL3"/>
    <property type="match status" value="1"/>
</dbReference>
<sequence length="294" mass="31645">MVEGVQRTDEGLVFEARAVAATASCPDCGTPSARVHGRYQRRLADLALSGRPAVIRLEVRRFACRAPQCRRVTFAEQFEGLTTPHARHSPPLRAALVAIAVALAGRPGARLATALGLRAGRDTLLALLRGLPDPDVGEITVLGVDDFALRKGRIYGTVLLDMLTHRPVDVLPDREAATLADWLRAHPGVEIVCRDRAPAPTPKEPEPALRTQTRSLTAGTCGTTSAKPSSAPSCNTEPACPNPPTPRRPTRTCRQPRPHRPANGRTPRQRSDCGNATPSYASCWTWACNARSSP</sequence>
<comment type="caution">
    <text evidence="4">The sequence shown here is derived from an EMBL/GenBank/DDBJ whole genome shotgun (WGS) entry which is preliminary data.</text>
</comment>
<dbReference type="EMBL" id="BMPI01000065">
    <property type="protein sequence ID" value="GGM73036.1"/>
    <property type="molecule type" value="Genomic_DNA"/>
</dbReference>
<reference evidence="4" key="1">
    <citation type="journal article" date="2014" name="Int. J. Syst. Evol. Microbiol.">
        <title>Complete genome sequence of Corynebacterium casei LMG S-19264T (=DSM 44701T), isolated from a smear-ripened cheese.</title>
        <authorList>
            <consortium name="US DOE Joint Genome Institute (JGI-PGF)"/>
            <person name="Walter F."/>
            <person name="Albersmeier A."/>
            <person name="Kalinowski J."/>
            <person name="Ruckert C."/>
        </authorList>
    </citation>
    <scope>NUCLEOTIDE SEQUENCE</scope>
    <source>
        <strain evidence="4">JCM 19831</strain>
    </source>
</reference>
<reference evidence="4" key="2">
    <citation type="submission" date="2020-09" db="EMBL/GenBank/DDBJ databases">
        <authorList>
            <person name="Sun Q."/>
            <person name="Ohkuma M."/>
        </authorList>
    </citation>
    <scope>NUCLEOTIDE SEQUENCE</scope>
    <source>
        <strain evidence="4">JCM 19831</strain>
    </source>
</reference>
<dbReference type="AlphaFoldDB" id="A0A917UAU4"/>
<proteinExistence type="predicted"/>
<evidence type="ECO:0000313" key="5">
    <source>
        <dbReference type="Proteomes" id="UP000642070"/>
    </source>
</evidence>
<organism evidence="4 5">
    <name type="scientific">Dactylosporangium sucinum</name>
    <dbReference type="NCBI Taxonomy" id="1424081"/>
    <lineage>
        <taxon>Bacteria</taxon>
        <taxon>Bacillati</taxon>
        <taxon>Actinomycetota</taxon>
        <taxon>Actinomycetes</taxon>
        <taxon>Micromonosporales</taxon>
        <taxon>Micromonosporaceae</taxon>
        <taxon>Dactylosporangium</taxon>
    </lineage>
</organism>
<feature type="compositionally biased region" description="Polar residues" evidence="1">
    <location>
        <begin position="210"/>
        <end position="236"/>
    </location>
</feature>
<dbReference type="Pfam" id="PF01610">
    <property type="entry name" value="DDE_Tnp_ISL3"/>
    <property type="match status" value="1"/>
</dbReference>
<name>A0A917UAU4_9ACTN</name>
<feature type="compositionally biased region" description="Basic and acidic residues" evidence="1">
    <location>
        <begin position="195"/>
        <end position="207"/>
    </location>
</feature>
<dbReference type="InterPro" id="IPR047951">
    <property type="entry name" value="Transpos_ISL3"/>
</dbReference>
<feature type="compositionally biased region" description="Basic residues" evidence="1">
    <location>
        <begin position="248"/>
        <end position="262"/>
    </location>
</feature>
<feature type="domain" description="Transposase IS204/IS1001/IS1096/IS1165 zinc-finger" evidence="3">
    <location>
        <begin position="23"/>
        <end position="66"/>
    </location>
</feature>
<feature type="domain" description="Transposase IS204/IS1001/IS1096/IS1165 DDE" evidence="2">
    <location>
        <begin position="142"/>
        <end position="196"/>
    </location>
</feature>
<gene>
    <name evidence="4" type="ORF">GCM10007977_088370</name>
</gene>
<accession>A0A917UAU4</accession>
<evidence type="ECO:0008006" key="6">
    <source>
        <dbReference type="Google" id="ProtNLM"/>
    </source>
</evidence>